<dbReference type="Proteomes" id="UP000503308">
    <property type="component" value="Chromosome"/>
</dbReference>
<evidence type="ECO:0000256" key="3">
    <source>
        <dbReference type="ARBA" id="ARBA00007931"/>
    </source>
</evidence>
<reference evidence="14 15" key="1">
    <citation type="submission" date="2020-02" db="EMBL/GenBank/DDBJ databases">
        <title>Genome sequence of Roseobacter ponti.</title>
        <authorList>
            <person name="Hollensteiner J."/>
            <person name="Schneider D."/>
            <person name="Poehlein A."/>
            <person name="Daniel R."/>
        </authorList>
    </citation>
    <scope>NUCLEOTIDE SEQUENCE [LARGE SCALE GENOMIC DNA]</scope>
    <source>
        <strain evidence="14 15">DSM 106830</strain>
    </source>
</reference>
<evidence type="ECO:0000256" key="7">
    <source>
        <dbReference type="ARBA" id="ARBA00022801"/>
    </source>
</evidence>
<proteinExistence type="inferred from homology"/>
<evidence type="ECO:0000256" key="2">
    <source>
        <dbReference type="ARBA" id="ARBA00004141"/>
    </source>
</evidence>
<keyword evidence="11 12" id="KW-0472">Membrane</keyword>
<dbReference type="KEGG" id="rpon:G3256_13555"/>
<feature type="domain" description="Peptidase M50" evidence="13">
    <location>
        <begin position="48"/>
        <end position="114"/>
    </location>
</feature>
<accession>A0A858SXE5</accession>
<keyword evidence="8" id="KW-0862">Zinc</keyword>
<sequence length="223" mass="24732">MTGSDKPIYEFRGPFGVPVQIQPGILLLFLIFLSVSGSPSDLIYDLIFVSLLVLSIFLHEVGHAWGCLIQGIPVRRIVLHAGGGFCEHNRSPSPYENELIVAMGPIVNLAIWALASMTWPLFGNGDLSWCVWVLGYINLFLAVLNLLPVHPLDGGKLFELALMRVLPPQTAHRISGGVGFVIALAWIPAMILCFFTLGLVLFFIPSVRAHWEMMRGEDLRRRT</sequence>
<keyword evidence="7" id="KW-0378">Hydrolase</keyword>
<comment type="similarity">
    <text evidence="3">Belongs to the peptidase M50B family.</text>
</comment>
<dbReference type="PANTHER" id="PTHR39188">
    <property type="entry name" value="MEMBRANE-ASSOCIATED ZINC METALLOPROTEASE M50B"/>
    <property type="match status" value="1"/>
</dbReference>
<dbReference type="AlphaFoldDB" id="A0A858SXE5"/>
<name>A0A858SXE5_9RHOB</name>
<keyword evidence="5 12" id="KW-0812">Transmembrane</keyword>
<keyword evidence="9 12" id="KW-1133">Transmembrane helix</keyword>
<dbReference type="GO" id="GO:0046872">
    <property type="term" value="F:metal ion binding"/>
    <property type="evidence" value="ECO:0007669"/>
    <property type="project" value="UniProtKB-KW"/>
</dbReference>
<feature type="transmembrane region" description="Helical" evidence="12">
    <location>
        <begin position="129"/>
        <end position="147"/>
    </location>
</feature>
<keyword evidence="15" id="KW-1185">Reference proteome</keyword>
<organism evidence="14 15">
    <name type="scientific">Roseobacter ponti</name>
    <dbReference type="NCBI Taxonomy" id="1891787"/>
    <lineage>
        <taxon>Bacteria</taxon>
        <taxon>Pseudomonadati</taxon>
        <taxon>Pseudomonadota</taxon>
        <taxon>Alphaproteobacteria</taxon>
        <taxon>Rhodobacterales</taxon>
        <taxon>Roseobacteraceae</taxon>
        <taxon>Roseobacter</taxon>
    </lineage>
</organism>
<dbReference type="GO" id="GO:0008237">
    <property type="term" value="F:metallopeptidase activity"/>
    <property type="evidence" value="ECO:0007669"/>
    <property type="project" value="UniProtKB-KW"/>
</dbReference>
<feature type="domain" description="Peptidase M50" evidence="13">
    <location>
        <begin position="129"/>
        <end position="185"/>
    </location>
</feature>
<evidence type="ECO:0000256" key="11">
    <source>
        <dbReference type="ARBA" id="ARBA00023136"/>
    </source>
</evidence>
<dbReference type="GO" id="GO:0016020">
    <property type="term" value="C:membrane"/>
    <property type="evidence" value="ECO:0007669"/>
    <property type="project" value="UniProtKB-SubCell"/>
</dbReference>
<evidence type="ECO:0000256" key="8">
    <source>
        <dbReference type="ARBA" id="ARBA00022833"/>
    </source>
</evidence>
<keyword evidence="4" id="KW-0645">Protease</keyword>
<feature type="transmembrane region" description="Helical" evidence="12">
    <location>
        <begin position="42"/>
        <end position="59"/>
    </location>
</feature>
<evidence type="ECO:0000256" key="4">
    <source>
        <dbReference type="ARBA" id="ARBA00022670"/>
    </source>
</evidence>
<feature type="transmembrane region" description="Helical" evidence="12">
    <location>
        <begin position="15"/>
        <end position="35"/>
    </location>
</feature>
<feature type="transmembrane region" description="Helical" evidence="12">
    <location>
        <begin position="99"/>
        <end position="122"/>
    </location>
</feature>
<evidence type="ECO:0000313" key="14">
    <source>
        <dbReference type="EMBL" id="QJF52121.1"/>
    </source>
</evidence>
<evidence type="ECO:0000256" key="5">
    <source>
        <dbReference type="ARBA" id="ARBA00022692"/>
    </source>
</evidence>
<evidence type="ECO:0000256" key="6">
    <source>
        <dbReference type="ARBA" id="ARBA00022723"/>
    </source>
</evidence>
<evidence type="ECO:0000256" key="1">
    <source>
        <dbReference type="ARBA" id="ARBA00001947"/>
    </source>
</evidence>
<comment type="cofactor">
    <cofactor evidence="1">
        <name>Zn(2+)</name>
        <dbReference type="ChEBI" id="CHEBI:29105"/>
    </cofactor>
</comment>
<dbReference type="GO" id="GO:0006508">
    <property type="term" value="P:proteolysis"/>
    <property type="evidence" value="ECO:0007669"/>
    <property type="project" value="UniProtKB-KW"/>
</dbReference>
<evidence type="ECO:0000256" key="10">
    <source>
        <dbReference type="ARBA" id="ARBA00023049"/>
    </source>
</evidence>
<protein>
    <recommendedName>
        <fullName evidence="13">Peptidase M50 domain-containing protein</fullName>
    </recommendedName>
</protein>
<dbReference type="EMBL" id="CP048788">
    <property type="protein sequence ID" value="QJF52121.1"/>
    <property type="molecule type" value="Genomic_DNA"/>
</dbReference>
<evidence type="ECO:0000313" key="15">
    <source>
        <dbReference type="Proteomes" id="UP000503308"/>
    </source>
</evidence>
<evidence type="ECO:0000256" key="9">
    <source>
        <dbReference type="ARBA" id="ARBA00022989"/>
    </source>
</evidence>
<dbReference type="InterPro" id="IPR008915">
    <property type="entry name" value="Peptidase_M50"/>
</dbReference>
<gene>
    <name evidence="14" type="ORF">G3256_13555</name>
</gene>
<dbReference type="Pfam" id="PF02163">
    <property type="entry name" value="Peptidase_M50"/>
    <property type="match status" value="2"/>
</dbReference>
<feature type="transmembrane region" description="Helical" evidence="12">
    <location>
        <begin position="178"/>
        <end position="204"/>
    </location>
</feature>
<evidence type="ECO:0000256" key="12">
    <source>
        <dbReference type="SAM" id="Phobius"/>
    </source>
</evidence>
<dbReference type="RefSeq" id="WP_169641340.1">
    <property type="nucleotide sequence ID" value="NZ_CP048788.1"/>
</dbReference>
<dbReference type="PANTHER" id="PTHR39188:SF3">
    <property type="entry name" value="STAGE IV SPORULATION PROTEIN FB"/>
    <property type="match status" value="1"/>
</dbReference>
<comment type="subcellular location">
    <subcellularLocation>
        <location evidence="2">Membrane</location>
        <topology evidence="2">Multi-pass membrane protein</topology>
    </subcellularLocation>
</comment>
<keyword evidence="10" id="KW-0482">Metalloprotease</keyword>
<evidence type="ECO:0000259" key="13">
    <source>
        <dbReference type="Pfam" id="PF02163"/>
    </source>
</evidence>
<keyword evidence="6" id="KW-0479">Metal-binding</keyword>